<accession>A0AA88IAK4</accession>
<evidence type="ECO:0000313" key="2">
    <source>
        <dbReference type="Proteomes" id="UP001187531"/>
    </source>
</evidence>
<dbReference type="Proteomes" id="UP001187531">
    <property type="component" value="Unassembled WGS sequence"/>
</dbReference>
<sequence>MIPYFIPKCVDLMRDAPIISDGILAFTIPTHLFEAFYDGTCVSKEKPPKKKKDTGRDHKFVKSWMNEKKFQGWLKEVTGDPYSAFCHACNVQILARRSVIIKHAEGIGQMKNVTAVKKTVSVKAFTGSNDKERVHKNVVKSVLYRNREAMKCSWAAIGAHMEISGYERMTGELNSSRLGQTWLISAQIKALK</sequence>
<evidence type="ECO:0000313" key="1">
    <source>
        <dbReference type="EMBL" id="KAK2727450.1"/>
    </source>
</evidence>
<dbReference type="AlphaFoldDB" id="A0AA88IAK4"/>
<gene>
    <name evidence="1" type="ORF">QYM36_008067</name>
</gene>
<proteinExistence type="predicted"/>
<keyword evidence="2" id="KW-1185">Reference proteome</keyword>
<comment type="caution">
    <text evidence="1">The sequence shown here is derived from an EMBL/GenBank/DDBJ whole genome shotgun (WGS) entry which is preliminary data.</text>
</comment>
<name>A0AA88IAK4_ARTSF</name>
<reference evidence="1" key="1">
    <citation type="submission" date="2023-07" db="EMBL/GenBank/DDBJ databases">
        <title>Chromosome-level genome assembly of Artemia franciscana.</title>
        <authorList>
            <person name="Jo E."/>
        </authorList>
    </citation>
    <scope>NUCLEOTIDE SEQUENCE</scope>
    <source>
        <tissue evidence="1">Whole body</tissue>
    </source>
</reference>
<protein>
    <submittedName>
        <fullName evidence="1">Uncharacterized protein</fullName>
    </submittedName>
</protein>
<dbReference type="EMBL" id="JAVRJZ010000001">
    <property type="protein sequence ID" value="KAK2727450.1"/>
    <property type="molecule type" value="Genomic_DNA"/>
</dbReference>
<organism evidence="1 2">
    <name type="scientific">Artemia franciscana</name>
    <name type="common">Brine shrimp</name>
    <name type="synonym">Artemia sanfranciscana</name>
    <dbReference type="NCBI Taxonomy" id="6661"/>
    <lineage>
        <taxon>Eukaryota</taxon>
        <taxon>Metazoa</taxon>
        <taxon>Ecdysozoa</taxon>
        <taxon>Arthropoda</taxon>
        <taxon>Crustacea</taxon>
        <taxon>Branchiopoda</taxon>
        <taxon>Anostraca</taxon>
        <taxon>Artemiidae</taxon>
        <taxon>Artemia</taxon>
    </lineage>
</organism>